<comment type="caution">
    <text evidence="2">The sequence shown here is derived from an EMBL/GenBank/DDBJ whole genome shotgun (WGS) entry which is preliminary data.</text>
</comment>
<organism evidence="2 3">
    <name type="scientific">Caulobacter segnis</name>
    <dbReference type="NCBI Taxonomy" id="88688"/>
    <lineage>
        <taxon>Bacteria</taxon>
        <taxon>Pseudomonadati</taxon>
        <taxon>Pseudomonadota</taxon>
        <taxon>Alphaproteobacteria</taxon>
        <taxon>Caulobacterales</taxon>
        <taxon>Caulobacteraceae</taxon>
        <taxon>Caulobacter</taxon>
    </lineage>
</organism>
<evidence type="ECO:0000313" key="2">
    <source>
        <dbReference type="EMBL" id="PZR35704.1"/>
    </source>
</evidence>
<name>A0A2W5X4L0_9CAUL</name>
<sequence>MTDDFSVASAYAHPQAGPVDDQRFKAHRAWRAAETIKRLSDRLIGVGPVGIGLDGVLAWVPGVGLAYGLGAGALLLFHAVHAKASPATMGRMTAYLAADNLSDTVPVLGWAVDTIFPGHLMAAKELQKDIEARHGLPEEVAFERSQKKRGLFRRRAG</sequence>
<dbReference type="Pfam" id="PF13430">
    <property type="entry name" value="DUF4112"/>
    <property type="match status" value="1"/>
</dbReference>
<feature type="transmembrane region" description="Helical" evidence="1">
    <location>
        <begin position="56"/>
        <end position="77"/>
    </location>
</feature>
<keyword evidence="1" id="KW-1133">Transmembrane helix</keyword>
<dbReference type="InterPro" id="IPR025187">
    <property type="entry name" value="DUF4112"/>
</dbReference>
<evidence type="ECO:0000256" key="1">
    <source>
        <dbReference type="SAM" id="Phobius"/>
    </source>
</evidence>
<evidence type="ECO:0000313" key="3">
    <source>
        <dbReference type="Proteomes" id="UP000249393"/>
    </source>
</evidence>
<dbReference type="Proteomes" id="UP000249393">
    <property type="component" value="Unassembled WGS sequence"/>
</dbReference>
<gene>
    <name evidence="2" type="ORF">DI526_06200</name>
</gene>
<protein>
    <submittedName>
        <fullName evidence="2">DUF4112 domain-containing protein</fullName>
    </submittedName>
</protein>
<reference evidence="2 3" key="1">
    <citation type="submission" date="2017-08" db="EMBL/GenBank/DDBJ databases">
        <title>Infants hospitalized years apart are colonized by the same room-sourced microbial strains.</title>
        <authorList>
            <person name="Brooks B."/>
            <person name="Olm M.R."/>
            <person name="Firek B.A."/>
            <person name="Baker R."/>
            <person name="Thomas B.C."/>
            <person name="Morowitz M.J."/>
            <person name="Banfield J.F."/>
        </authorList>
    </citation>
    <scope>NUCLEOTIDE SEQUENCE [LARGE SCALE GENOMIC DNA]</scope>
    <source>
        <strain evidence="2">S2_003_000_R2_4</strain>
    </source>
</reference>
<dbReference type="EMBL" id="QFQZ01000013">
    <property type="protein sequence ID" value="PZR35704.1"/>
    <property type="molecule type" value="Genomic_DNA"/>
</dbReference>
<accession>A0A2W5X4L0</accession>
<keyword evidence="1" id="KW-0812">Transmembrane</keyword>
<dbReference type="AlphaFoldDB" id="A0A2W5X4L0"/>
<keyword evidence="1" id="KW-0472">Membrane</keyword>
<proteinExistence type="predicted"/>
<dbReference type="RefSeq" id="WP_304275510.1">
    <property type="nucleotide sequence ID" value="NZ_QFQZ01000013.1"/>
</dbReference>